<dbReference type="SUPFAM" id="SSF53098">
    <property type="entry name" value="Ribonuclease H-like"/>
    <property type="match status" value="1"/>
</dbReference>
<reference evidence="1" key="1">
    <citation type="submission" date="2016-05" db="EMBL/GenBank/DDBJ databases">
        <authorList>
            <person name="Lavstsen T."/>
            <person name="Jespersen J.S."/>
        </authorList>
    </citation>
    <scope>NUCLEOTIDE SEQUENCE</scope>
    <source>
        <strain evidence="1">2C</strain>
    </source>
</reference>
<dbReference type="Gene3D" id="3.30.342.10">
    <property type="entry name" value="DNA Polymerase, chain B, domain 1"/>
    <property type="match status" value="1"/>
</dbReference>
<organismHost>
    <name type="scientific">Homo sapiens</name>
    <name type="common">Human</name>
    <dbReference type="NCBI Taxonomy" id="9606"/>
</organismHost>
<name>A0A181ZFC8_HHV11</name>
<keyword evidence="1" id="KW-0548">Nucleotidyltransferase</keyword>
<dbReference type="EMBL" id="LT576869">
    <property type="protein sequence ID" value="SBO07662.1"/>
    <property type="molecule type" value="Genomic_DNA"/>
</dbReference>
<sequence length="182" mass="20911">MRAAQFHARFMDAITPTGTVITLLGLTPEGHRVAVHVYGTRQYFYMNKEEVDRHLQCRAPRDLCERMAAALRESPGASFRGISADHFEAEVVERTDVYYYETRPALFYRVYVRSGRVLSYLCDNFCPAIKKYEGGVDATTRFILDNPGFVTFGWYRLKPGRNNTLAQPRAPMAFGTIQRRRV</sequence>
<keyword evidence="1" id="KW-0808">Transferase</keyword>
<organism evidence="1">
    <name type="scientific">Human herpesvirus 1 (strain 17)</name>
    <name type="common">HHV-1</name>
    <name type="synonym">Human herpes simplex virus 1</name>
    <dbReference type="NCBI Taxonomy" id="10299"/>
    <lineage>
        <taxon>Viruses</taxon>
        <taxon>Duplodnaviria</taxon>
        <taxon>Heunggongvirae</taxon>
        <taxon>Peploviricota</taxon>
        <taxon>Herviviricetes</taxon>
        <taxon>Herpesvirales</taxon>
        <taxon>Orthoherpesviridae</taxon>
        <taxon>Alphaherpesvirinae</taxon>
        <taxon>Simplexvirus</taxon>
        <taxon>Simplexvirus humanalpha1</taxon>
        <taxon>Human herpesvirus 1</taxon>
    </lineage>
</organism>
<dbReference type="FunFam" id="3.30.342.10:FF:000013">
    <property type="entry name" value="DNA polymerase"/>
    <property type="match status" value="1"/>
</dbReference>
<dbReference type="InterPro" id="IPR012337">
    <property type="entry name" value="RNaseH-like_sf"/>
</dbReference>
<gene>
    <name evidence="1" type="ORF">P2C_00038</name>
</gene>
<dbReference type="Proteomes" id="UP000278059">
    <property type="component" value="Segment"/>
</dbReference>
<proteinExistence type="predicted"/>
<protein>
    <submittedName>
        <fullName evidence="1">DNA polymerase catalytic subunit</fullName>
        <ecNumber evidence="1">2.7.7.7</ecNumber>
    </submittedName>
</protein>
<dbReference type="GO" id="GO:0003887">
    <property type="term" value="F:DNA-directed DNA polymerase activity"/>
    <property type="evidence" value="ECO:0007669"/>
    <property type="project" value="UniProtKB-EC"/>
</dbReference>
<dbReference type="EC" id="2.7.7.7" evidence="1"/>
<accession>A0A181ZFC8</accession>
<evidence type="ECO:0000313" key="1">
    <source>
        <dbReference type="EMBL" id="SBO07662.1"/>
    </source>
</evidence>